<dbReference type="PROSITE" id="PS51128">
    <property type="entry name" value="ZF_DKSA_2"/>
    <property type="match status" value="1"/>
</dbReference>
<protein>
    <submittedName>
        <fullName evidence="6">General stress protein, DnaK suppressor DskA</fullName>
    </submittedName>
</protein>
<evidence type="ECO:0000256" key="3">
    <source>
        <dbReference type="ARBA" id="ARBA00022833"/>
    </source>
</evidence>
<dbReference type="Pfam" id="PF01258">
    <property type="entry name" value="zf-dskA_traR"/>
    <property type="match status" value="1"/>
</dbReference>
<accession>A0A0G1B9Z3</accession>
<dbReference type="PANTHER" id="PTHR33823">
    <property type="entry name" value="RNA POLYMERASE-BINDING TRANSCRIPTION FACTOR DKSA-RELATED"/>
    <property type="match status" value="1"/>
</dbReference>
<dbReference type="Proteomes" id="UP000033854">
    <property type="component" value="Unassembled WGS sequence"/>
</dbReference>
<feature type="zinc finger region" description="dksA C4-type" evidence="4">
    <location>
        <begin position="95"/>
        <end position="119"/>
    </location>
</feature>
<evidence type="ECO:0000313" key="6">
    <source>
        <dbReference type="EMBL" id="KKS43136.1"/>
    </source>
</evidence>
<dbReference type="InterPro" id="IPR000962">
    <property type="entry name" value="Znf_DskA_TraR"/>
</dbReference>
<evidence type="ECO:0000259" key="5">
    <source>
        <dbReference type="Pfam" id="PF01258"/>
    </source>
</evidence>
<organism evidence="6 7">
    <name type="scientific">Candidatus Collierbacteria bacterium GW2011_GWA2_42_17</name>
    <dbReference type="NCBI Taxonomy" id="1618378"/>
    <lineage>
        <taxon>Bacteria</taxon>
        <taxon>Candidatus Collieribacteriota</taxon>
    </lineage>
</organism>
<keyword evidence="2" id="KW-0863">Zinc-finger</keyword>
<evidence type="ECO:0000256" key="4">
    <source>
        <dbReference type="PROSITE-ProRule" id="PRU00510"/>
    </source>
</evidence>
<proteinExistence type="predicted"/>
<dbReference type="SUPFAM" id="SSF57716">
    <property type="entry name" value="Glucocorticoid receptor-like (DNA-binding domain)"/>
    <property type="match status" value="1"/>
</dbReference>
<gene>
    <name evidence="6" type="ORF">UV06_C0002G0038</name>
</gene>
<keyword evidence="3" id="KW-0862">Zinc</keyword>
<keyword evidence="1" id="KW-0479">Metal-binding</keyword>
<feature type="domain" description="Zinc finger DksA/TraR C4-type" evidence="5">
    <location>
        <begin position="90"/>
        <end position="125"/>
    </location>
</feature>
<dbReference type="PANTHER" id="PTHR33823:SF4">
    <property type="entry name" value="GENERAL STRESS PROTEIN 16O"/>
    <property type="match status" value="1"/>
</dbReference>
<evidence type="ECO:0000313" key="7">
    <source>
        <dbReference type="Proteomes" id="UP000033854"/>
    </source>
</evidence>
<dbReference type="AlphaFoldDB" id="A0A0G1B9Z3"/>
<name>A0A0G1B9Z3_9BACT</name>
<sequence length="129" mass="14613">MEKDNKKISFPTKLLKPLVAYLKGEQKKLKETKEELKKVDPFVIGNRDADNSVDSDVAENVQHDRSFAMRLQVSKSLVAIRKTLTRIKLGKYGICSNCGKMIDTDRLAVTPTAEYCMECARKMEKKSGE</sequence>
<dbReference type="GO" id="GO:0008270">
    <property type="term" value="F:zinc ion binding"/>
    <property type="evidence" value="ECO:0007669"/>
    <property type="project" value="UniProtKB-KW"/>
</dbReference>
<evidence type="ECO:0000256" key="1">
    <source>
        <dbReference type="ARBA" id="ARBA00022723"/>
    </source>
</evidence>
<dbReference type="EMBL" id="LCDA01000002">
    <property type="protein sequence ID" value="KKS43136.1"/>
    <property type="molecule type" value="Genomic_DNA"/>
</dbReference>
<comment type="caution">
    <text evidence="6">The sequence shown here is derived from an EMBL/GenBank/DDBJ whole genome shotgun (WGS) entry which is preliminary data.</text>
</comment>
<dbReference type="InterPro" id="IPR020458">
    <property type="entry name" value="Znf_DskA_TraR_CS"/>
</dbReference>
<dbReference type="PROSITE" id="PS01102">
    <property type="entry name" value="ZF_DKSA_1"/>
    <property type="match status" value="1"/>
</dbReference>
<evidence type="ECO:0000256" key="2">
    <source>
        <dbReference type="ARBA" id="ARBA00022771"/>
    </source>
</evidence>
<dbReference type="Gene3D" id="1.20.120.910">
    <property type="entry name" value="DksA, coiled-coil domain"/>
    <property type="match status" value="1"/>
</dbReference>
<reference evidence="6 7" key="1">
    <citation type="journal article" date="2015" name="Nature">
        <title>rRNA introns, odd ribosomes, and small enigmatic genomes across a large radiation of phyla.</title>
        <authorList>
            <person name="Brown C.T."/>
            <person name="Hug L.A."/>
            <person name="Thomas B.C."/>
            <person name="Sharon I."/>
            <person name="Castelle C.J."/>
            <person name="Singh A."/>
            <person name="Wilkins M.J."/>
            <person name="Williams K.H."/>
            <person name="Banfield J.F."/>
        </authorList>
    </citation>
    <scope>NUCLEOTIDE SEQUENCE [LARGE SCALE GENOMIC DNA]</scope>
</reference>